<comment type="subcellular location">
    <subcellularLocation>
        <location evidence="1">Periplasm</location>
    </subcellularLocation>
</comment>
<dbReference type="PIRSF" id="PIRSF002741">
    <property type="entry name" value="MppA"/>
    <property type="match status" value="1"/>
</dbReference>
<dbReference type="EMBL" id="OBQD01000002">
    <property type="protein sequence ID" value="SOC35713.1"/>
    <property type="molecule type" value="Genomic_DNA"/>
</dbReference>
<sequence length="519" mass="55955">MGLNLRYSLASALAGLSVIAAPALAADADTLRVAVHADVASLNPGINRDANSDVVLSHVVEGLVAFGDDLSVKPMLAERWTVNDDSTVYDFHLRSGVAFHDGKPLTADDVVWNFQRYLDPATAFQCVGRYNGQIGPKLTKIEAVDAATVRFTFDASAPNFPTTLATIQCTPWIIGKSSVDAQGAFIKPVGTGPYAFGSMQPGRYLDLVRYAGYAALPGNRDGLAGNKTASIENIRFMTVPDASTRSNGLQAGEIDVIDEVEPTLFDSLKANKITVNIQPTPAWMTLQLQTEAPALSDPRMRQAIAHAIDLKQLSEALGNGLYKPNPSVLSEGTYYYDNAAAAWPAYDPQAARKLAAEAGYKGEAISILVANRQNRVQVATIVQAMLLSAGINSRLDVRDWATQLDQYRSGKYELAIFAYSARLDPLLSFQSLIGDKKAEPTRMWDEKTAAALLEKVEALSEPADRKAVFSELNAEMGKQVPILGLYNIPSVTALAPAVEGYLGWQGGTHRFWGVSKTAN</sequence>
<gene>
    <name evidence="6" type="ORF">SAMN05892877_10249</name>
</gene>
<dbReference type="GO" id="GO:1904680">
    <property type="term" value="F:peptide transmembrane transporter activity"/>
    <property type="evidence" value="ECO:0007669"/>
    <property type="project" value="TreeGrafter"/>
</dbReference>
<comment type="similarity">
    <text evidence="2">Belongs to the bacterial solute-binding protein 5 family.</text>
</comment>
<dbReference type="SUPFAM" id="SSF53850">
    <property type="entry name" value="Periplasmic binding protein-like II"/>
    <property type="match status" value="1"/>
</dbReference>
<evidence type="ECO:0000313" key="6">
    <source>
        <dbReference type="EMBL" id="SOC35713.1"/>
    </source>
</evidence>
<accession>A0A285U1X0</accession>
<evidence type="ECO:0000256" key="2">
    <source>
        <dbReference type="ARBA" id="ARBA00005695"/>
    </source>
</evidence>
<dbReference type="Gene3D" id="3.40.190.10">
    <property type="entry name" value="Periplasmic binding protein-like II"/>
    <property type="match status" value="1"/>
</dbReference>
<dbReference type="AlphaFoldDB" id="A0A285U1X0"/>
<evidence type="ECO:0000256" key="1">
    <source>
        <dbReference type="ARBA" id="ARBA00004418"/>
    </source>
</evidence>
<keyword evidence="3 4" id="KW-0732">Signal</keyword>
<dbReference type="RefSeq" id="WP_097136171.1">
    <property type="nucleotide sequence ID" value="NZ_OBQD01000002.1"/>
</dbReference>
<feature type="domain" description="Solute-binding protein family 5" evidence="5">
    <location>
        <begin position="72"/>
        <end position="430"/>
    </location>
</feature>
<evidence type="ECO:0000256" key="3">
    <source>
        <dbReference type="ARBA" id="ARBA00022729"/>
    </source>
</evidence>
<dbReference type="InterPro" id="IPR000914">
    <property type="entry name" value="SBP_5_dom"/>
</dbReference>
<feature type="signal peptide" evidence="4">
    <location>
        <begin position="1"/>
        <end position="25"/>
    </location>
</feature>
<dbReference type="PANTHER" id="PTHR30290">
    <property type="entry name" value="PERIPLASMIC BINDING COMPONENT OF ABC TRANSPORTER"/>
    <property type="match status" value="1"/>
</dbReference>
<reference evidence="6 7" key="1">
    <citation type="submission" date="2017-08" db="EMBL/GenBank/DDBJ databases">
        <authorList>
            <person name="de Groot N.N."/>
        </authorList>
    </citation>
    <scope>NUCLEOTIDE SEQUENCE [LARGE SCALE GENOMIC DNA]</scope>
    <source>
        <strain evidence="6 7">JC85</strain>
    </source>
</reference>
<dbReference type="Proteomes" id="UP000219167">
    <property type="component" value="Unassembled WGS sequence"/>
</dbReference>
<evidence type="ECO:0000259" key="5">
    <source>
        <dbReference type="Pfam" id="PF00496"/>
    </source>
</evidence>
<name>A0A285U1X0_9HYPH</name>
<dbReference type="GO" id="GO:0015833">
    <property type="term" value="P:peptide transport"/>
    <property type="evidence" value="ECO:0007669"/>
    <property type="project" value="TreeGrafter"/>
</dbReference>
<dbReference type="InterPro" id="IPR030678">
    <property type="entry name" value="Peptide/Ni-bd"/>
</dbReference>
<dbReference type="PANTHER" id="PTHR30290:SF38">
    <property type="entry name" value="D,D-DIPEPTIDE-BINDING PERIPLASMIC PROTEIN DDPA-RELATED"/>
    <property type="match status" value="1"/>
</dbReference>
<evidence type="ECO:0000256" key="4">
    <source>
        <dbReference type="SAM" id="SignalP"/>
    </source>
</evidence>
<dbReference type="GO" id="GO:0043190">
    <property type="term" value="C:ATP-binding cassette (ABC) transporter complex"/>
    <property type="evidence" value="ECO:0007669"/>
    <property type="project" value="InterPro"/>
</dbReference>
<organism evidence="6 7">
    <name type="scientific">Rhizobium subbaraonis</name>
    <dbReference type="NCBI Taxonomy" id="908946"/>
    <lineage>
        <taxon>Bacteria</taxon>
        <taxon>Pseudomonadati</taxon>
        <taxon>Pseudomonadota</taxon>
        <taxon>Alphaproteobacteria</taxon>
        <taxon>Hyphomicrobiales</taxon>
        <taxon>Rhizobiaceae</taxon>
        <taxon>Rhizobium/Agrobacterium group</taxon>
        <taxon>Rhizobium</taxon>
    </lineage>
</organism>
<dbReference type="OrthoDB" id="9803988at2"/>
<dbReference type="InterPro" id="IPR039424">
    <property type="entry name" value="SBP_5"/>
</dbReference>
<keyword evidence="7" id="KW-1185">Reference proteome</keyword>
<dbReference type="Pfam" id="PF00496">
    <property type="entry name" value="SBP_bac_5"/>
    <property type="match status" value="1"/>
</dbReference>
<dbReference type="Gene3D" id="3.10.105.10">
    <property type="entry name" value="Dipeptide-binding Protein, Domain 3"/>
    <property type="match status" value="1"/>
</dbReference>
<dbReference type="Gene3D" id="3.90.76.10">
    <property type="entry name" value="Dipeptide-binding Protein, Domain 1"/>
    <property type="match status" value="1"/>
</dbReference>
<dbReference type="GO" id="GO:0030288">
    <property type="term" value="C:outer membrane-bounded periplasmic space"/>
    <property type="evidence" value="ECO:0007669"/>
    <property type="project" value="UniProtKB-ARBA"/>
</dbReference>
<feature type="chain" id="PRO_5012696174" evidence="4">
    <location>
        <begin position="26"/>
        <end position="519"/>
    </location>
</feature>
<evidence type="ECO:0000313" key="7">
    <source>
        <dbReference type="Proteomes" id="UP000219167"/>
    </source>
</evidence>
<proteinExistence type="inferred from homology"/>
<protein>
    <submittedName>
        <fullName evidence="6">Peptide/nickel transport system substrate-binding protein</fullName>
    </submittedName>
</protein>